<reference evidence="4 5" key="1">
    <citation type="submission" date="2019-12" db="EMBL/GenBank/DDBJ databases">
        <title>Chitinophaga sp. strain ysch24 (GDMCC 1.1355), whole genome shotgun sequence.</title>
        <authorList>
            <person name="Zhang X."/>
        </authorList>
    </citation>
    <scope>NUCLEOTIDE SEQUENCE [LARGE SCALE GENOMIC DNA]</scope>
    <source>
        <strain evidence="5">ysch24</strain>
    </source>
</reference>
<dbReference type="GO" id="GO:0043138">
    <property type="term" value="F:3'-5' DNA helicase activity"/>
    <property type="evidence" value="ECO:0007669"/>
    <property type="project" value="TreeGrafter"/>
</dbReference>
<dbReference type="Pfam" id="PF00271">
    <property type="entry name" value="Helicase_C"/>
    <property type="match status" value="1"/>
</dbReference>
<dbReference type="InterPro" id="IPR027417">
    <property type="entry name" value="P-loop_NTPase"/>
</dbReference>
<keyword evidence="2" id="KW-0413">Isomerase</keyword>
<evidence type="ECO:0000313" key="4">
    <source>
        <dbReference type="EMBL" id="MVT08339.1"/>
    </source>
</evidence>
<dbReference type="AlphaFoldDB" id="A0A7K1U1V9"/>
<comment type="caution">
    <text evidence="4">The sequence shown here is derived from an EMBL/GenBank/DDBJ whole genome shotgun (WGS) entry which is preliminary data.</text>
</comment>
<dbReference type="SMART" id="SM00490">
    <property type="entry name" value="HELICc"/>
    <property type="match status" value="1"/>
</dbReference>
<dbReference type="PANTHER" id="PTHR13710">
    <property type="entry name" value="DNA HELICASE RECQ FAMILY MEMBER"/>
    <property type="match status" value="1"/>
</dbReference>
<dbReference type="PANTHER" id="PTHR13710:SF153">
    <property type="entry name" value="RECQ-LIKE DNA HELICASE BLM"/>
    <property type="match status" value="1"/>
</dbReference>
<gene>
    <name evidence="4" type="ORF">GO493_08720</name>
</gene>
<dbReference type="GO" id="GO:0005694">
    <property type="term" value="C:chromosome"/>
    <property type="evidence" value="ECO:0007669"/>
    <property type="project" value="TreeGrafter"/>
</dbReference>
<feature type="domain" description="Helicase C-terminal" evidence="3">
    <location>
        <begin position="46"/>
        <end position="227"/>
    </location>
</feature>
<keyword evidence="5" id="KW-1185">Reference proteome</keyword>
<sequence length="732" mass="83468">MLTKLYIPGSPFSTPSSSDTIKYYPYGLIVFMPHRRGWLGIHSTNGGHGLFDKPGVVNISSERNATIPTHHFQEETLGYFMGSGDDDAAGRIDKESFYHLDQFKKNQASIMVATKAFGMGIDKPDVRMTIHINIPSSIESFVQEAGRGGRDGKLSTSLILYHNNVAQIGVKKKEAFHLDKDVLMYFHKNSFKGQVKERVMIHELRNTIIFPVKTNLQLLVQDINELYGNNNLQFNINLGETKHHNRIFINLLSGEGLGYVYLDTGATGILKTQHDTLSYNLVDWLKGKLPIGNGNSVADIRSWLDRMTINSQQQTGIERMLMDMDFGDSKKIPIPFTNRFYSPKTNSRKDFYINTAHYSKVLETTAIKQVMTQKHISLPNILADAVYEGDDYLSFIERLNIQDESLVSELNNEVSPMAMELQKAYYIARSQDDTAKAIYRLISIGIIDSYTIDYQNGLYTVTFTRKRNGEYYNSLEQLIARYTSRNIATQEIRDLRENAVADITSGKATEISKCLEYLTTFIYHKIKEKRLLAIEDMIRLCQAAITIKEPLKQSHFIKDEIYYYFNAKYSRRGFVERTATPPEKASMPDDLEENIAIGVFIDKYLGLVENGSTGEFISNIKHLRGSTMRMLRSNPGSPQLIILKSFSLFILADAIASLLDEAKREFAKGLIAWKREQSDLDVTEVITALRERVYAHIVNYNVADAFEDIEDLFYAQYYAEWTGKFNKQFLAS</sequence>
<dbReference type="GO" id="GO:0003677">
    <property type="term" value="F:DNA binding"/>
    <property type="evidence" value="ECO:0007669"/>
    <property type="project" value="UniProtKB-KW"/>
</dbReference>
<name>A0A7K1U1V9_9BACT</name>
<accession>A0A7K1U1V9</accession>
<proteinExistence type="predicted"/>
<dbReference type="PROSITE" id="PS51194">
    <property type="entry name" value="HELICASE_CTER"/>
    <property type="match status" value="1"/>
</dbReference>
<dbReference type="GO" id="GO:0000724">
    <property type="term" value="P:double-strand break repair via homologous recombination"/>
    <property type="evidence" value="ECO:0007669"/>
    <property type="project" value="TreeGrafter"/>
</dbReference>
<protein>
    <recommendedName>
        <fullName evidence="3">Helicase C-terminal domain-containing protein</fullName>
    </recommendedName>
</protein>
<dbReference type="InterPro" id="IPR001650">
    <property type="entry name" value="Helicase_C-like"/>
</dbReference>
<organism evidence="4 5">
    <name type="scientific">Chitinophaga tropicalis</name>
    <dbReference type="NCBI Taxonomy" id="2683588"/>
    <lineage>
        <taxon>Bacteria</taxon>
        <taxon>Pseudomonadati</taxon>
        <taxon>Bacteroidota</taxon>
        <taxon>Chitinophagia</taxon>
        <taxon>Chitinophagales</taxon>
        <taxon>Chitinophagaceae</taxon>
        <taxon>Chitinophaga</taxon>
    </lineage>
</organism>
<dbReference type="Gene3D" id="3.40.50.300">
    <property type="entry name" value="P-loop containing nucleotide triphosphate hydrolases"/>
    <property type="match status" value="1"/>
</dbReference>
<evidence type="ECO:0000256" key="1">
    <source>
        <dbReference type="ARBA" id="ARBA00023125"/>
    </source>
</evidence>
<evidence type="ECO:0000256" key="2">
    <source>
        <dbReference type="ARBA" id="ARBA00023235"/>
    </source>
</evidence>
<keyword evidence="1" id="KW-0238">DNA-binding</keyword>
<dbReference type="EMBL" id="WRXN01000003">
    <property type="protein sequence ID" value="MVT08339.1"/>
    <property type="molecule type" value="Genomic_DNA"/>
</dbReference>
<dbReference type="GO" id="GO:0005737">
    <property type="term" value="C:cytoplasm"/>
    <property type="evidence" value="ECO:0007669"/>
    <property type="project" value="TreeGrafter"/>
</dbReference>
<dbReference type="GO" id="GO:0009378">
    <property type="term" value="F:four-way junction helicase activity"/>
    <property type="evidence" value="ECO:0007669"/>
    <property type="project" value="TreeGrafter"/>
</dbReference>
<dbReference type="SUPFAM" id="SSF52540">
    <property type="entry name" value="P-loop containing nucleoside triphosphate hydrolases"/>
    <property type="match status" value="1"/>
</dbReference>
<dbReference type="Proteomes" id="UP000461730">
    <property type="component" value="Unassembled WGS sequence"/>
</dbReference>
<evidence type="ECO:0000313" key="5">
    <source>
        <dbReference type="Proteomes" id="UP000461730"/>
    </source>
</evidence>
<evidence type="ECO:0000259" key="3">
    <source>
        <dbReference type="PROSITE" id="PS51194"/>
    </source>
</evidence>